<proteinExistence type="predicted"/>
<feature type="domain" description="Glycosyl transferase family 1" evidence="1">
    <location>
        <begin position="71"/>
        <end position="230"/>
    </location>
</feature>
<gene>
    <name evidence="2" type="ORF">C447_01010</name>
</gene>
<dbReference type="PANTHER" id="PTHR45947">
    <property type="entry name" value="SULFOQUINOVOSYL TRANSFERASE SQD2"/>
    <property type="match status" value="1"/>
</dbReference>
<dbReference type="Proteomes" id="UP000011566">
    <property type="component" value="Unassembled WGS sequence"/>
</dbReference>
<dbReference type="InterPro" id="IPR050194">
    <property type="entry name" value="Glycosyltransferase_grp1"/>
</dbReference>
<protein>
    <recommendedName>
        <fullName evidence="1">Glycosyl transferase family 1 domain-containing protein</fullName>
    </recommendedName>
</protein>
<dbReference type="Gene3D" id="3.40.50.2000">
    <property type="entry name" value="Glycogen Phosphorylase B"/>
    <property type="match status" value="2"/>
</dbReference>
<dbReference type="EMBL" id="AOMB01000005">
    <property type="protein sequence ID" value="EMA41390.1"/>
    <property type="molecule type" value="Genomic_DNA"/>
</dbReference>
<evidence type="ECO:0000313" key="2">
    <source>
        <dbReference type="EMBL" id="EMA41390.1"/>
    </source>
</evidence>
<accession>M0MAG9</accession>
<dbReference type="eggNOG" id="arCOG01410">
    <property type="taxonomic scope" value="Archaea"/>
</dbReference>
<dbReference type="InterPro" id="IPR001296">
    <property type="entry name" value="Glyco_trans_1"/>
</dbReference>
<dbReference type="PATRIC" id="fig|1132509.6.peg.241"/>
<dbReference type="Pfam" id="PF00534">
    <property type="entry name" value="Glycos_transf_1"/>
    <property type="match status" value="1"/>
</dbReference>
<dbReference type="AlphaFoldDB" id="M0MAG9"/>
<reference evidence="2 3" key="1">
    <citation type="journal article" date="2014" name="PLoS Genet.">
        <title>Phylogenetically driven sequencing of extremely halophilic archaea reveals strategies for static and dynamic osmo-response.</title>
        <authorList>
            <person name="Becker E.A."/>
            <person name="Seitzer P.M."/>
            <person name="Tritt A."/>
            <person name="Larsen D."/>
            <person name="Krusor M."/>
            <person name="Yao A.I."/>
            <person name="Wu D."/>
            <person name="Madern D."/>
            <person name="Eisen J.A."/>
            <person name="Darling A.E."/>
            <person name="Facciotti M.T."/>
        </authorList>
    </citation>
    <scope>NUCLEOTIDE SEQUENCE [LARGE SCALE GENOMIC DNA]</scope>
    <source>
        <strain evidence="2 3">100A6</strain>
    </source>
</reference>
<comment type="caution">
    <text evidence="2">The sequence shown here is derived from an EMBL/GenBank/DDBJ whole genome shotgun (WGS) entry which is preliminary data.</text>
</comment>
<evidence type="ECO:0000259" key="1">
    <source>
        <dbReference type="Pfam" id="PF00534"/>
    </source>
</evidence>
<evidence type="ECO:0000313" key="3">
    <source>
        <dbReference type="Proteomes" id="UP000011566"/>
    </source>
</evidence>
<dbReference type="GO" id="GO:0016757">
    <property type="term" value="F:glycosyltransferase activity"/>
    <property type="evidence" value="ECO:0007669"/>
    <property type="project" value="InterPro"/>
</dbReference>
<name>M0MAG9_9EURY</name>
<keyword evidence="3" id="KW-1185">Reference proteome</keyword>
<dbReference type="SUPFAM" id="SSF53756">
    <property type="entry name" value="UDP-Glycosyltransferase/glycogen phosphorylase"/>
    <property type="match status" value="1"/>
</dbReference>
<sequence length="256" mass="28381">MFHGWGIREGEKHGGDIYNELFEQCDCLLANTEYTRQKLIEFGADPSQVRVHHVGINPSLFRTNDNVNDQNETNTITITTVARLEKVKGIEYGILAIKDLLQRLPDTDIEYRVVGGGSSEEDLRELIQANDLCDTVTLCGNKSRSGVVDELSSSDVFLLPSLQEGFGMVLLEAQASQLPIVASDVGGIREAVSPGESAFLVPARNPFAIADRLEQLILDPKQRSDMANTGLSYVRKNFDISDLNDDLEHLYLDLLQ</sequence>
<dbReference type="PANTHER" id="PTHR45947:SF3">
    <property type="entry name" value="SULFOQUINOVOSYL TRANSFERASE SQD2"/>
    <property type="match status" value="1"/>
</dbReference>
<organism evidence="2 3">
    <name type="scientific">Halococcus hamelinensis 100A6</name>
    <dbReference type="NCBI Taxonomy" id="1132509"/>
    <lineage>
        <taxon>Archaea</taxon>
        <taxon>Methanobacteriati</taxon>
        <taxon>Methanobacteriota</taxon>
        <taxon>Stenosarchaea group</taxon>
        <taxon>Halobacteria</taxon>
        <taxon>Halobacteriales</taxon>
        <taxon>Halococcaceae</taxon>
        <taxon>Halococcus</taxon>
    </lineage>
</organism>